<evidence type="ECO:0000313" key="10">
    <source>
        <dbReference type="Proteomes" id="UP001152797"/>
    </source>
</evidence>
<dbReference type="InterPro" id="IPR029058">
    <property type="entry name" value="AB_hydrolase_fold"/>
</dbReference>
<dbReference type="EMBL" id="CAMXCT010000001">
    <property type="protein sequence ID" value="CAI3971823.1"/>
    <property type="molecule type" value="Genomic_DNA"/>
</dbReference>
<keyword evidence="1" id="KW-0175">Coiled coil</keyword>
<dbReference type="InterPro" id="IPR011444">
    <property type="entry name" value="DUF1549"/>
</dbReference>
<protein>
    <submittedName>
        <fullName evidence="9">Esterase LipQ</fullName>
    </submittedName>
</protein>
<evidence type="ECO:0000259" key="4">
    <source>
        <dbReference type="Pfam" id="PF07587"/>
    </source>
</evidence>
<dbReference type="InterPro" id="IPR022655">
    <property type="entry name" value="DUF1553"/>
</dbReference>
<dbReference type="Gene3D" id="3.40.50.1820">
    <property type="entry name" value="alpha/beta hydrolase"/>
    <property type="match status" value="1"/>
</dbReference>
<dbReference type="Pfam" id="PF25275">
    <property type="entry name" value="Golvesin_C"/>
    <property type="match status" value="1"/>
</dbReference>
<dbReference type="InterPro" id="IPR033803">
    <property type="entry name" value="CBD-like_Golvesin-Xly"/>
</dbReference>
<feature type="chain" id="PRO_5043271755" evidence="2">
    <location>
        <begin position="25"/>
        <end position="1693"/>
    </location>
</feature>
<dbReference type="InterPro" id="IPR017850">
    <property type="entry name" value="Alkaline_phosphatase_core_sf"/>
</dbReference>
<feature type="domain" description="Cytochrome C Planctomycete-type" evidence="5">
    <location>
        <begin position="55"/>
        <end position="113"/>
    </location>
</feature>
<proteinExistence type="predicted"/>
<dbReference type="PANTHER" id="PTHR35889:SF3">
    <property type="entry name" value="F-BOX DOMAIN-CONTAINING PROTEIN"/>
    <property type="match status" value="1"/>
</dbReference>
<dbReference type="Pfam" id="PF07587">
    <property type="entry name" value="PSD1"/>
    <property type="match status" value="1"/>
</dbReference>
<dbReference type="EMBL" id="CAMXCT030000001">
    <property type="protein sequence ID" value="CAL4759135.1"/>
    <property type="molecule type" value="Genomic_DNA"/>
</dbReference>
<reference evidence="8" key="1">
    <citation type="submission" date="2022-10" db="EMBL/GenBank/DDBJ databases">
        <authorList>
            <person name="Chen Y."/>
            <person name="Dougan E. K."/>
            <person name="Chan C."/>
            <person name="Rhodes N."/>
            <person name="Thang M."/>
        </authorList>
    </citation>
    <scope>NUCLEOTIDE SEQUENCE</scope>
</reference>
<feature type="coiled-coil region" evidence="1">
    <location>
        <begin position="417"/>
        <end position="444"/>
    </location>
</feature>
<evidence type="ECO:0000256" key="1">
    <source>
        <dbReference type="SAM" id="Coils"/>
    </source>
</evidence>
<dbReference type="GO" id="GO:0009055">
    <property type="term" value="F:electron transfer activity"/>
    <property type="evidence" value="ECO:0007669"/>
    <property type="project" value="InterPro"/>
</dbReference>
<feature type="domain" description="Golvesin/Xly CBD-like" evidence="7">
    <location>
        <begin position="451"/>
        <end position="575"/>
    </location>
</feature>
<accession>A0A9P1FDC8</accession>
<dbReference type="InterPro" id="IPR036909">
    <property type="entry name" value="Cyt_c-like_dom_sf"/>
</dbReference>
<dbReference type="Pfam" id="PF20434">
    <property type="entry name" value="BD-FAE"/>
    <property type="match status" value="1"/>
</dbReference>
<evidence type="ECO:0000259" key="7">
    <source>
        <dbReference type="Pfam" id="PF25275"/>
    </source>
</evidence>
<evidence type="ECO:0000313" key="9">
    <source>
        <dbReference type="EMBL" id="CAL4759135.1"/>
    </source>
</evidence>
<feature type="domain" description="DUF1553" evidence="4">
    <location>
        <begin position="664"/>
        <end position="908"/>
    </location>
</feature>
<organism evidence="8">
    <name type="scientific">Cladocopium goreaui</name>
    <dbReference type="NCBI Taxonomy" id="2562237"/>
    <lineage>
        <taxon>Eukaryota</taxon>
        <taxon>Sar</taxon>
        <taxon>Alveolata</taxon>
        <taxon>Dinophyceae</taxon>
        <taxon>Suessiales</taxon>
        <taxon>Symbiodiniaceae</taxon>
        <taxon>Cladocopium</taxon>
    </lineage>
</organism>
<dbReference type="Pfam" id="PF07583">
    <property type="entry name" value="PSCyt2"/>
    <property type="match status" value="1"/>
</dbReference>
<feature type="signal peptide" evidence="2">
    <location>
        <begin position="1"/>
        <end position="24"/>
    </location>
</feature>
<dbReference type="Pfam" id="PF07635">
    <property type="entry name" value="PSCyt1"/>
    <property type="match status" value="1"/>
</dbReference>
<dbReference type="InterPro" id="IPR049492">
    <property type="entry name" value="BD-FAE-like_dom"/>
</dbReference>
<dbReference type="InterPro" id="IPR010869">
    <property type="entry name" value="DUF1501"/>
</dbReference>
<dbReference type="SUPFAM" id="SSF53649">
    <property type="entry name" value="Alkaline phosphatase-like"/>
    <property type="match status" value="1"/>
</dbReference>
<dbReference type="SUPFAM" id="SSF46626">
    <property type="entry name" value="Cytochrome c"/>
    <property type="match status" value="1"/>
</dbReference>
<comment type="caution">
    <text evidence="8">The sequence shown here is derived from an EMBL/GenBank/DDBJ whole genome shotgun (WGS) entry which is preliminary data.</text>
</comment>
<keyword evidence="2" id="KW-0732">Signal</keyword>
<reference evidence="9 10" key="2">
    <citation type="submission" date="2024-05" db="EMBL/GenBank/DDBJ databases">
        <authorList>
            <person name="Chen Y."/>
            <person name="Shah S."/>
            <person name="Dougan E. K."/>
            <person name="Thang M."/>
            <person name="Chan C."/>
        </authorList>
    </citation>
    <scope>NUCLEOTIDE SEQUENCE [LARGE SCALE GENOMIC DNA]</scope>
</reference>
<dbReference type="SUPFAM" id="SSF53474">
    <property type="entry name" value="alpha/beta-Hydrolases"/>
    <property type="match status" value="1"/>
</dbReference>
<dbReference type="PANTHER" id="PTHR35889">
    <property type="entry name" value="CYCLOINULO-OLIGOSACCHARIDE FRUCTANOTRANSFERASE-RELATED"/>
    <property type="match status" value="1"/>
</dbReference>
<evidence type="ECO:0000259" key="6">
    <source>
        <dbReference type="Pfam" id="PF20434"/>
    </source>
</evidence>
<sequence length="1693" mass="187120">MPRPTPSHVLLSLCLLFAAAIAQAEDNAIPADEPIEQQQLAFFEEHVRPLLIEHCYECHSSEGEKLQGGLALDTKVGWATGGDSGPAIVPGQPDESPLLEALRYESYEMPPKGKLPDGQIALIEKWIAMGAPDPRTGDSPSANAAKRASDIDWEQAREFWSFQPPQRHELPEVANHEWPRDAIDRFILASLEAASLQPGPEADRATLLRRATYDLIGLPPTPAEIDAFCNDLSPEAFQRVVDRLLSSPHFGERWGRHWLDVARFAESTGGGRSLLYEKAWRYRDYVIEAFNDDKPFDRFIVEQIAGDLLPYDDYRRGREQLVATGFLALGPSNYELQDKDQLRADVVDEQIDTVGRAFLGMTLGCARCHDHKFDPVPTTDYYALAGIFRSTRTVIDANVSSWVESPLPLAPEQQQVHDKHNAALAKLDNEIAAAESLHSELASQVSIITMDDGEAVLSGTWQTSNSVKPFVGESYSYASGKGSQAVYEFVVPTAGQYDVRVAYTPHENRSSNTAYTISHVDGITTAHVDQTSLPSIGNTYTSLGQFNFSPDQPATVLVSTEGARGTVVADAVQLIHVDDEDETLARLTEVESRMATLKTEQAKLEKAAPPAPPQAIAVKEHEECGDYQVCIRGDIRNLGDDVPRGFLTVATLGDSPGIAADSSGRLELAHWIASAENPLTARVTANRVWQHLFGEGLVRTVDNFGLMGQRPSHPELLDYLAIRLVDHGWSMKSLIREIMLSRTYQLSSRATAESMSADPDNRLLAHQNRRRLDAEAIRDSMLCLSGELDFTPGGNTVRDGTKSEYGYTFDETRRSVYLPVFRNQLHDLFAVFDFPDPNLSLGRRNISTLATQSLFLLNSDFALDRSKLAAQRLLAREDLDDEQRLTWLYRLALGRAPTPEETQLALGFLSKFDEAEQSDGDSQPDVRRLEEWDNPVIPGQLTRRKMLSTAACGFGSLALAGLCKEAQAAEANSPSFAGPLSVKPTHFAPLAKRVIFIFMQGGPSAVDTFDYKPALEKHHGEKLEFRDARKMAKTGMTGAETVMKSLWKFKQYGDSGHYVSELFPEIAKQVDRLCFLHSMHTDGVAHGPSTLFLHTGAMNLIRPSMGSWVTYGLGTENQNLPGFITINPSAGNGGPRNYSNAFLPTDYQGTAIGRAGQPSGEVNIQHITNSRLPSAVQQKQFTLLQEMNRRQIESATDQDELSAVMNSFELAYRMQRHAPELMDISGETAATEAMYGIDEKETADFGRQCLLARRMAEAGVRYIQINYGDNTSNPRWDQHSKIHEHSIHAKATDKPVAGLIADMHARGLLEDTLVWWGGEFGRNPFSQGNDGRDHNPKGFTHFLCGGGVKSGFSYGATDEFGHEAAENRIHMHDLHATVLHLLGLDHERLTYRHAGRDFRLTDVHGNVVHDKPAKEKEKQPTHADVSYGPYKMDVLDFWQAEGEGPRPLLVYIHGGGWTGGDKKRAYNSFKPYLDKGISYAAVNYRLSGEAPLPAPVHDAARAIQFLRSKADEWNIDKNRIALTGGSAGACTSMWILLHDDLADPDSEDPVERESTRVSGAAVAAGQTSIDPKVIEEWLGPKVLEHRMINLAVGEPTMAGALENYDQHRDLYVEFSPYNHLDGDDPPLLMTYGNDMTLPSKNAGHGIHHPVYGVKMKEKADAAGHECHLLIKGVSESDKYESPDDFLMSILLAP</sequence>
<evidence type="ECO:0000313" key="8">
    <source>
        <dbReference type="EMBL" id="CAI3971823.1"/>
    </source>
</evidence>
<feature type="domain" description="BD-FAE-like" evidence="6">
    <location>
        <begin position="1440"/>
        <end position="1635"/>
    </location>
</feature>
<dbReference type="InterPro" id="IPR011429">
    <property type="entry name" value="Cyt_c_Planctomycete-type"/>
</dbReference>
<gene>
    <name evidence="8" type="ORF">C1SCF055_LOCUS413</name>
</gene>
<name>A0A9P1FDC8_9DINO</name>
<evidence type="ECO:0000259" key="3">
    <source>
        <dbReference type="Pfam" id="PF07583"/>
    </source>
</evidence>
<keyword evidence="10" id="KW-1185">Reference proteome</keyword>
<dbReference type="EMBL" id="CAMXCT020000001">
    <property type="protein sequence ID" value="CAL1125198.1"/>
    <property type="molecule type" value="Genomic_DNA"/>
</dbReference>
<dbReference type="OrthoDB" id="433474at2759"/>
<evidence type="ECO:0000259" key="5">
    <source>
        <dbReference type="Pfam" id="PF07635"/>
    </source>
</evidence>
<feature type="domain" description="DUF1549" evidence="3">
    <location>
        <begin position="183"/>
        <end position="392"/>
    </location>
</feature>
<dbReference type="Pfam" id="PF07394">
    <property type="entry name" value="DUF1501"/>
    <property type="match status" value="1"/>
</dbReference>
<dbReference type="GO" id="GO:0020037">
    <property type="term" value="F:heme binding"/>
    <property type="evidence" value="ECO:0007669"/>
    <property type="project" value="InterPro"/>
</dbReference>
<dbReference type="Proteomes" id="UP001152797">
    <property type="component" value="Unassembled WGS sequence"/>
</dbReference>
<evidence type="ECO:0000256" key="2">
    <source>
        <dbReference type="SAM" id="SignalP"/>
    </source>
</evidence>